<gene>
    <name evidence="6" type="ORF">TTHERM_00686120</name>
</gene>
<protein>
    <recommendedName>
        <fullName evidence="1">protein-serine/threonine phosphatase</fullName>
        <ecNumber evidence="1">3.1.3.16</ecNumber>
    </recommendedName>
</protein>
<evidence type="ECO:0000256" key="3">
    <source>
        <dbReference type="ARBA" id="ARBA00022801"/>
    </source>
</evidence>
<dbReference type="InterPro" id="IPR006186">
    <property type="entry name" value="Ser/Thr-sp_prot-phosphatase"/>
</dbReference>
<keyword evidence="4" id="KW-0464">Manganese</keyword>
<dbReference type="eggNOG" id="KOG0371">
    <property type="taxonomic scope" value="Eukaryota"/>
</dbReference>
<evidence type="ECO:0000256" key="4">
    <source>
        <dbReference type="ARBA" id="ARBA00023211"/>
    </source>
</evidence>
<keyword evidence="3" id="KW-0378">Hydrolase</keyword>
<dbReference type="InterPro" id="IPR029052">
    <property type="entry name" value="Metallo-depent_PP-like"/>
</dbReference>
<keyword evidence="2" id="KW-0479">Metal-binding</keyword>
<evidence type="ECO:0000256" key="1">
    <source>
        <dbReference type="ARBA" id="ARBA00013081"/>
    </source>
</evidence>
<reference evidence="7" key="1">
    <citation type="journal article" date="2006" name="PLoS Biol.">
        <title>Macronuclear genome sequence of the ciliate Tetrahymena thermophila, a model eukaryote.</title>
        <authorList>
            <person name="Eisen J.A."/>
            <person name="Coyne R.S."/>
            <person name="Wu M."/>
            <person name="Wu D."/>
            <person name="Thiagarajan M."/>
            <person name="Wortman J.R."/>
            <person name="Badger J.H."/>
            <person name="Ren Q."/>
            <person name="Amedeo P."/>
            <person name="Jones K.M."/>
            <person name="Tallon L.J."/>
            <person name="Delcher A.L."/>
            <person name="Salzberg S.L."/>
            <person name="Silva J.C."/>
            <person name="Haas B.J."/>
            <person name="Majoros W.H."/>
            <person name="Farzad M."/>
            <person name="Carlton J.M."/>
            <person name="Smith R.K. Jr."/>
            <person name="Garg J."/>
            <person name="Pearlman R.E."/>
            <person name="Karrer K.M."/>
            <person name="Sun L."/>
            <person name="Manning G."/>
            <person name="Elde N.C."/>
            <person name="Turkewitz A.P."/>
            <person name="Asai D.J."/>
            <person name="Wilkes D.E."/>
            <person name="Wang Y."/>
            <person name="Cai H."/>
            <person name="Collins K."/>
            <person name="Stewart B.A."/>
            <person name="Lee S.R."/>
            <person name="Wilamowska K."/>
            <person name="Weinberg Z."/>
            <person name="Ruzzo W.L."/>
            <person name="Wloga D."/>
            <person name="Gaertig J."/>
            <person name="Frankel J."/>
            <person name="Tsao C.-C."/>
            <person name="Gorovsky M.A."/>
            <person name="Keeling P.J."/>
            <person name="Waller R.F."/>
            <person name="Patron N.J."/>
            <person name="Cherry J.M."/>
            <person name="Stover N.A."/>
            <person name="Krieger C.J."/>
            <person name="del Toro C."/>
            <person name="Ryder H.F."/>
            <person name="Williamson S.C."/>
            <person name="Barbeau R.A."/>
            <person name="Hamilton E.P."/>
            <person name="Orias E."/>
        </authorList>
    </citation>
    <scope>NUCLEOTIDE SEQUENCE [LARGE SCALE GENOMIC DNA]</scope>
    <source>
        <strain evidence="7">SB210</strain>
    </source>
</reference>
<evidence type="ECO:0000256" key="2">
    <source>
        <dbReference type="ARBA" id="ARBA00022723"/>
    </source>
</evidence>
<proteinExistence type="predicted"/>
<dbReference type="PANTHER" id="PTHR45619">
    <property type="entry name" value="SERINE/THREONINE-PROTEIN PHOSPHATASE PP2A-RELATED"/>
    <property type="match status" value="1"/>
</dbReference>
<dbReference type="SUPFAM" id="SSF56300">
    <property type="entry name" value="Metallo-dependent phosphatases"/>
    <property type="match status" value="1"/>
</dbReference>
<dbReference type="InterPro" id="IPR047129">
    <property type="entry name" value="PPA2-like"/>
</dbReference>
<dbReference type="Proteomes" id="UP000009168">
    <property type="component" value="Unassembled WGS sequence"/>
</dbReference>
<dbReference type="GO" id="GO:0004722">
    <property type="term" value="F:protein serine/threonine phosphatase activity"/>
    <property type="evidence" value="ECO:0007669"/>
    <property type="project" value="UniProtKB-EC"/>
</dbReference>
<dbReference type="PRINTS" id="PR00114">
    <property type="entry name" value="STPHPHTASE"/>
</dbReference>
<dbReference type="EC" id="3.1.3.16" evidence="1"/>
<dbReference type="AlphaFoldDB" id="I7M461"/>
<dbReference type="GO" id="GO:0046872">
    <property type="term" value="F:metal ion binding"/>
    <property type="evidence" value="ECO:0007669"/>
    <property type="project" value="UniProtKB-KW"/>
</dbReference>
<dbReference type="STRING" id="312017.I7M461"/>
<organism evidence="6 7">
    <name type="scientific">Tetrahymena thermophila (strain SB210)</name>
    <dbReference type="NCBI Taxonomy" id="312017"/>
    <lineage>
        <taxon>Eukaryota</taxon>
        <taxon>Sar</taxon>
        <taxon>Alveolata</taxon>
        <taxon>Ciliophora</taxon>
        <taxon>Intramacronucleata</taxon>
        <taxon>Oligohymenophorea</taxon>
        <taxon>Hymenostomatida</taxon>
        <taxon>Tetrahymenina</taxon>
        <taxon>Tetrahymenidae</taxon>
        <taxon>Tetrahymena</taxon>
    </lineage>
</organism>
<evidence type="ECO:0000259" key="5">
    <source>
        <dbReference type="SMART" id="SM00156"/>
    </source>
</evidence>
<evidence type="ECO:0000313" key="7">
    <source>
        <dbReference type="Proteomes" id="UP000009168"/>
    </source>
</evidence>
<dbReference type="Pfam" id="PF00149">
    <property type="entry name" value="Metallophos"/>
    <property type="match status" value="1"/>
</dbReference>
<dbReference type="OrthoDB" id="1930084at2759"/>
<dbReference type="EMBL" id="GG662435">
    <property type="protein sequence ID" value="EAS04969.2"/>
    <property type="molecule type" value="Genomic_DNA"/>
</dbReference>
<dbReference type="SMART" id="SM00156">
    <property type="entry name" value="PP2Ac"/>
    <property type="match status" value="1"/>
</dbReference>
<name>I7M461_TETTS</name>
<sequence length="327" mass="37819">MEQEESIHMIKNDLDQIISAITNNRKLPKKALLYLCECALEQLQNQDKLINLKSPVTVVGDLNGQFQDLQEIFQIGGRVPDTNYLFLGNYINKGHYSIECFSYLIALKLRYPSRITLLRGSHETTSTSKIYGFYDECNNKYGSIDIWKAFLSVFECLPLSAVIENEVFCVHAGLSHQINDISQILNVKDDESSLVQQGPAYHLLWNEPEESEGQWTFSESISQIYFGKQVTKKFLHKNNLKLILRAHEYQKNGYNFMHDKKLCSIFSAPNQDASSKSLGSFVEFDDQMDMNIQQFQPILNKQQYNQHIQDKRINSILLDQDYCMNLE</sequence>
<dbReference type="InParanoid" id="I7M461"/>
<dbReference type="Gene3D" id="3.60.21.10">
    <property type="match status" value="1"/>
</dbReference>
<dbReference type="InterPro" id="IPR004843">
    <property type="entry name" value="Calcineurin-like_PHP"/>
</dbReference>
<accession>I7M461</accession>
<dbReference type="KEGG" id="tet:TTHERM_00686120"/>
<evidence type="ECO:0000313" key="6">
    <source>
        <dbReference type="EMBL" id="EAS04969.2"/>
    </source>
</evidence>
<dbReference type="GeneID" id="7826334"/>
<keyword evidence="7" id="KW-1185">Reference proteome</keyword>
<feature type="domain" description="Serine/threonine specific protein phosphatases" evidence="5">
    <location>
        <begin position="27"/>
        <end position="299"/>
    </location>
</feature>
<dbReference type="RefSeq" id="XP_001025214.2">
    <property type="nucleotide sequence ID" value="XM_001025214.2"/>
</dbReference>